<accession>A0A091B918</accession>
<evidence type="ECO:0000313" key="2">
    <source>
        <dbReference type="EMBL" id="KFN48246.1"/>
    </source>
</evidence>
<feature type="domain" description="DUF7832" evidence="1">
    <location>
        <begin position="9"/>
        <end position="82"/>
    </location>
</feature>
<name>A0A091B918_9GAMM</name>
<proteinExistence type="predicted"/>
<evidence type="ECO:0000313" key="3">
    <source>
        <dbReference type="Proteomes" id="UP000029391"/>
    </source>
</evidence>
<dbReference type="InterPro" id="IPR057154">
    <property type="entry name" value="DUF7832"/>
</dbReference>
<organism evidence="2 3">
    <name type="scientific">Arenimonas composti TR7-09 = DSM 18010</name>
    <dbReference type="NCBI Taxonomy" id="1121013"/>
    <lineage>
        <taxon>Bacteria</taxon>
        <taxon>Pseudomonadati</taxon>
        <taxon>Pseudomonadota</taxon>
        <taxon>Gammaproteobacteria</taxon>
        <taxon>Lysobacterales</taxon>
        <taxon>Lysobacteraceae</taxon>
        <taxon>Arenimonas</taxon>
    </lineage>
</organism>
<comment type="caution">
    <text evidence="2">The sequence shown here is derived from an EMBL/GenBank/DDBJ whole genome shotgun (WGS) entry which is preliminary data.</text>
</comment>
<gene>
    <name evidence="2" type="ORF">P873_01430</name>
</gene>
<dbReference type="OrthoDB" id="4827574at2"/>
<evidence type="ECO:0000259" key="1">
    <source>
        <dbReference type="Pfam" id="PF25191"/>
    </source>
</evidence>
<sequence>MKYETDANSGFYLAWLILKNHAGERTAAFEDALRARSRSGRQVLNEDLGGVLDDDCFDGDGNLFTATYYADLFLADVRRAFAGDDKDADGAVADRWENHDRLAAMLDQRWKQWEAGHPFAPLMAPPSRSAPTLELSLEPLDDAAPSEGRASFAVGAAPPAGEPREILTASTQALLHGVPPLPDILVDKVRQALSRFLGFDGFAADAAARPLESTVLYALPLTAEFPGGRHWLELLSVDDRPSGARPGWGVSLRLRSRPDKAIAADAAVNAPGWQREADPEQPDQELFRLPLEQWWSEPEALARTGDGTAYVPVNHPNDLDAALENLRTQVQSKLRPSMRAFEIAVVRAGKG</sequence>
<keyword evidence="3" id="KW-1185">Reference proteome</keyword>
<dbReference type="RefSeq" id="WP_026815973.1">
    <property type="nucleotide sequence ID" value="NZ_AUFF01000001.1"/>
</dbReference>
<dbReference type="AlphaFoldDB" id="A0A091B918"/>
<dbReference type="Proteomes" id="UP000029391">
    <property type="component" value="Unassembled WGS sequence"/>
</dbReference>
<dbReference type="STRING" id="1121013.GCA_000426365_00447"/>
<protein>
    <recommendedName>
        <fullName evidence="1">DUF7832 domain-containing protein</fullName>
    </recommendedName>
</protein>
<reference evidence="2 3" key="1">
    <citation type="submission" date="2013-09" db="EMBL/GenBank/DDBJ databases">
        <title>Genome sequencing of Arenimonas composti.</title>
        <authorList>
            <person name="Chen F."/>
            <person name="Wang G."/>
        </authorList>
    </citation>
    <scope>NUCLEOTIDE SEQUENCE [LARGE SCALE GENOMIC DNA]</scope>
    <source>
        <strain evidence="2 3">TR7-09</strain>
    </source>
</reference>
<dbReference type="EMBL" id="AWXU01000056">
    <property type="protein sequence ID" value="KFN48246.1"/>
    <property type="molecule type" value="Genomic_DNA"/>
</dbReference>
<dbReference type="Pfam" id="PF25191">
    <property type="entry name" value="DUF7832"/>
    <property type="match status" value="1"/>
</dbReference>